<organism evidence="2 3">
    <name type="scientific">Clostridium thailandense</name>
    <dbReference type="NCBI Taxonomy" id="2794346"/>
    <lineage>
        <taxon>Bacteria</taxon>
        <taxon>Bacillati</taxon>
        <taxon>Bacillota</taxon>
        <taxon>Clostridia</taxon>
        <taxon>Eubacteriales</taxon>
        <taxon>Clostridiaceae</taxon>
        <taxon>Clostridium</taxon>
    </lineage>
</organism>
<comment type="caution">
    <text evidence="2">The sequence shown here is derived from an EMBL/GenBank/DDBJ whole genome shotgun (WGS) entry which is preliminary data.</text>
</comment>
<dbReference type="Proteomes" id="UP000694308">
    <property type="component" value="Unassembled WGS sequence"/>
</dbReference>
<dbReference type="EMBL" id="JAEEGC010000052">
    <property type="protein sequence ID" value="MBV7273672.1"/>
    <property type="molecule type" value="Genomic_DNA"/>
</dbReference>
<dbReference type="Pfam" id="PF00795">
    <property type="entry name" value="CN_hydrolase"/>
    <property type="match status" value="1"/>
</dbReference>
<dbReference type="InterPro" id="IPR050345">
    <property type="entry name" value="Aliph_Amidase/BUP"/>
</dbReference>
<gene>
    <name evidence="2" type="ORF">I6U48_12210</name>
</gene>
<reference evidence="2" key="1">
    <citation type="submission" date="2020-12" db="EMBL/GenBank/DDBJ databases">
        <title>Clostridium thailandense sp. nov., a novel acetogenic bacterium isolated from peat land soil in Thailand.</title>
        <authorList>
            <person name="Chaikitkaew S."/>
            <person name="Birkeland N.K."/>
        </authorList>
    </citation>
    <scope>NUCLEOTIDE SEQUENCE</scope>
    <source>
        <strain evidence="2">PL3</strain>
    </source>
</reference>
<dbReference type="InterPro" id="IPR003010">
    <property type="entry name" value="C-N_Hydrolase"/>
</dbReference>
<name>A0A949TQR0_9CLOT</name>
<sequence length="118" mass="13524">MKIALAQMEISENTNKNLEKTLHLIEVAAKNGAQLICFPELQLSPFFPQYEGADTSDYILSINNEKVKKIQEKCKEFNIIAVPNIYLKENEKHFDASILIDNVLTHKAIKDKKNLKHL</sequence>
<proteinExistence type="predicted"/>
<evidence type="ECO:0000313" key="2">
    <source>
        <dbReference type="EMBL" id="MBV7273672.1"/>
    </source>
</evidence>
<feature type="domain" description="CN hydrolase" evidence="1">
    <location>
        <begin position="1"/>
        <end position="118"/>
    </location>
</feature>
<dbReference type="RefSeq" id="WP_218320738.1">
    <property type="nucleotide sequence ID" value="NZ_JAEEGC010000052.1"/>
</dbReference>
<dbReference type="AlphaFoldDB" id="A0A949TQR0"/>
<dbReference type="PROSITE" id="PS50263">
    <property type="entry name" value="CN_HYDROLASE"/>
    <property type="match status" value="1"/>
</dbReference>
<dbReference type="CDD" id="cd07197">
    <property type="entry name" value="nitrilase"/>
    <property type="match status" value="1"/>
</dbReference>
<keyword evidence="2" id="KW-0378">Hydrolase</keyword>
<dbReference type="PANTHER" id="PTHR43674">
    <property type="entry name" value="NITRILASE C965.09-RELATED"/>
    <property type="match status" value="1"/>
</dbReference>
<evidence type="ECO:0000259" key="1">
    <source>
        <dbReference type="PROSITE" id="PS50263"/>
    </source>
</evidence>
<keyword evidence="3" id="KW-1185">Reference proteome</keyword>
<evidence type="ECO:0000313" key="3">
    <source>
        <dbReference type="Proteomes" id="UP000694308"/>
    </source>
</evidence>
<dbReference type="GO" id="GO:0016811">
    <property type="term" value="F:hydrolase activity, acting on carbon-nitrogen (but not peptide) bonds, in linear amides"/>
    <property type="evidence" value="ECO:0007669"/>
    <property type="project" value="UniProtKB-ARBA"/>
</dbReference>
<protein>
    <submittedName>
        <fullName evidence="2">Carbon-nitrogen hydrolase family protein</fullName>
    </submittedName>
</protein>
<accession>A0A949TQR0</accession>
<dbReference type="PANTHER" id="PTHR43674:SF2">
    <property type="entry name" value="BETA-UREIDOPROPIONASE"/>
    <property type="match status" value="1"/>
</dbReference>